<dbReference type="Gene3D" id="1.20.80.10">
    <property type="match status" value="1"/>
</dbReference>
<dbReference type="Pfam" id="PF00887">
    <property type="entry name" value="ACBP"/>
    <property type="match status" value="1"/>
</dbReference>
<dbReference type="Proteomes" id="UP000053328">
    <property type="component" value="Unassembled WGS sequence"/>
</dbReference>
<dbReference type="PANTHER" id="PTHR23310">
    <property type="entry name" value="ACYL-COA-BINDING PROTEIN, ACBP"/>
    <property type="match status" value="1"/>
</dbReference>
<dbReference type="GO" id="GO:0000062">
    <property type="term" value="F:fatty-acyl-CoA binding"/>
    <property type="evidence" value="ECO:0007669"/>
    <property type="project" value="InterPro"/>
</dbReference>
<dbReference type="InterPro" id="IPR000582">
    <property type="entry name" value="Acyl-CoA-binding_protein"/>
</dbReference>
<name>A0A0D1YB51_9EURO</name>
<dbReference type="AlphaFoldDB" id="A0A0D1YB51"/>
<evidence type="ECO:0000259" key="3">
    <source>
        <dbReference type="PROSITE" id="PS51228"/>
    </source>
</evidence>
<dbReference type="RefSeq" id="XP_016232362.1">
    <property type="nucleotide sequence ID" value="XM_016383739.1"/>
</dbReference>
<evidence type="ECO:0000313" key="4">
    <source>
        <dbReference type="EMBL" id="KIW12146.1"/>
    </source>
</evidence>
<dbReference type="GeneID" id="27336504"/>
<accession>A0A0D1YB51</accession>
<dbReference type="InterPro" id="IPR014352">
    <property type="entry name" value="FERM/acyl-CoA-bd_prot_sf"/>
</dbReference>
<dbReference type="SUPFAM" id="SSF47027">
    <property type="entry name" value="Acyl-CoA binding protein"/>
    <property type="match status" value="1"/>
</dbReference>
<keyword evidence="5" id="KW-1185">Reference proteome</keyword>
<evidence type="ECO:0000256" key="2">
    <source>
        <dbReference type="ARBA" id="ARBA00023121"/>
    </source>
</evidence>
<protein>
    <recommendedName>
        <fullName evidence="3">ACB domain-containing protein</fullName>
    </recommendedName>
</protein>
<keyword evidence="2" id="KW-0446">Lipid-binding</keyword>
<gene>
    <name evidence="4" type="ORF">PV08_09421</name>
</gene>
<dbReference type="OrthoDB" id="346910at2759"/>
<dbReference type="STRING" id="91928.A0A0D1YB51"/>
<dbReference type="VEuPathDB" id="FungiDB:PV08_09421"/>
<evidence type="ECO:0000313" key="5">
    <source>
        <dbReference type="Proteomes" id="UP000053328"/>
    </source>
</evidence>
<dbReference type="GO" id="GO:0006631">
    <property type="term" value="P:fatty acid metabolic process"/>
    <property type="evidence" value="ECO:0007669"/>
    <property type="project" value="TreeGrafter"/>
</dbReference>
<feature type="domain" description="ACB" evidence="3">
    <location>
        <begin position="2"/>
        <end position="90"/>
    </location>
</feature>
<comment type="similarity">
    <text evidence="1">Belongs to the ACBP family.</text>
</comment>
<reference evidence="4 5" key="1">
    <citation type="submission" date="2015-01" db="EMBL/GenBank/DDBJ databases">
        <title>The Genome Sequence of Exophiala spinifera CBS89968.</title>
        <authorList>
            <consortium name="The Broad Institute Genomics Platform"/>
            <person name="Cuomo C."/>
            <person name="de Hoog S."/>
            <person name="Gorbushina A."/>
            <person name="Stielow B."/>
            <person name="Teixiera M."/>
            <person name="Abouelleil A."/>
            <person name="Chapman S.B."/>
            <person name="Priest M."/>
            <person name="Young S.K."/>
            <person name="Wortman J."/>
            <person name="Nusbaum C."/>
            <person name="Birren B."/>
        </authorList>
    </citation>
    <scope>NUCLEOTIDE SEQUENCE [LARGE SCALE GENOMIC DNA]</scope>
    <source>
        <strain evidence="4 5">CBS 89968</strain>
    </source>
</reference>
<dbReference type="PROSITE" id="PS51228">
    <property type="entry name" value="ACB_2"/>
    <property type="match status" value="1"/>
</dbReference>
<dbReference type="HOGENOM" id="CLU_118853_2_0_1"/>
<dbReference type="PANTHER" id="PTHR23310:SF62">
    <property type="entry name" value="ACYL-COA BINDING PROTEIN 1, ISOFORM A"/>
    <property type="match status" value="1"/>
</dbReference>
<organism evidence="4 5">
    <name type="scientific">Exophiala spinifera</name>
    <dbReference type="NCBI Taxonomy" id="91928"/>
    <lineage>
        <taxon>Eukaryota</taxon>
        <taxon>Fungi</taxon>
        <taxon>Dikarya</taxon>
        <taxon>Ascomycota</taxon>
        <taxon>Pezizomycotina</taxon>
        <taxon>Eurotiomycetes</taxon>
        <taxon>Chaetothyriomycetidae</taxon>
        <taxon>Chaetothyriales</taxon>
        <taxon>Herpotrichiellaceae</taxon>
        <taxon>Exophiala</taxon>
    </lineage>
</organism>
<dbReference type="InterPro" id="IPR035984">
    <property type="entry name" value="Acyl-CoA-binding_sf"/>
</dbReference>
<sequence length="102" mass="11087">MPSAAFTKAAEDSRKLKAKPSNDELLELYALFKVANGEDISKAPAPGMFDLKGKAKHKAWQKEVDAGTSAADAEKRYIDLVEKLKGQYGFDENKVPEAVGSN</sequence>
<proteinExistence type="inferred from homology"/>
<dbReference type="EMBL" id="KN847498">
    <property type="protein sequence ID" value="KIW12146.1"/>
    <property type="molecule type" value="Genomic_DNA"/>
</dbReference>
<evidence type="ECO:0000256" key="1">
    <source>
        <dbReference type="ARBA" id="ARBA00005567"/>
    </source>
</evidence>
<dbReference type="PRINTS" id="PR00689">
    <property type="entry name" value="ACOABINDINGP"/>
</dbReference>